<dbReference type="Pfam" id="PF07814">
    <property type="entry name" value="WAPL"/>
    <property type="match status" value="1"/>
</dbReference>
<dbReference type="OrthoDB" id="78088at2759"/>
<evidence type="ECO:0000256" key="1">
    <source>
        <dbReference type="ARBA" id="ARBA00006854"/>
    </source>
</evidence>
<evidence type="ECO:0000259" key="3">
    <source>
        <dbReference type="Pfam" id="PF07814"/>
    </source>
</evidence>
<feature type="region of interest" description="Disordered" evidence="2">
    <location>
        <begin position="1"/>
        <end position="91"/>
    </location>
</feature>
<reference evidence="4" key="1">
    <citation type="submission" date="2020-06" db="EMBL/GenBank/DDBJ databases">
        <title>WGS assembly of Ceratodon purpureus strain R40.</title>
        <authorList>
            <person name="Carey S.B."/>
            <person name="Jenkins J."/>
            <person name="Shu S."/>
            <person name="Lovell J.T."/>
            <person name="Sreedasyam A."/>
            <person name="Maumus F."/>
            <person name="Tiley G.P."/>
            <person name="Fernandez-Pozo N."/>
            <person name="Barry K."/>
            <person name="Chen C."/>
            <person name="Wang M."/>
            <person name="Lipzen A."/>
            <person name="Daum C."/>
            <person name="Saski C.A."/>
            <person name="Payton A.C."/>
            <person name="Mcbreen J.C."/>
            <person name="Conrad R.E."/>
            <person name="Kollar L.M."/>
            <person name="Olsson S."/>
            <person name="Huttunen S."/>
            <person name="Landis J.B."/>
            <person name="Wickett N.J."/>
            <person name="Johnson M.G."/>
            <person name="Rensing S.A."/>
            <person name="Grimwood J."/>
            <person name="Schmutz J."/>
            <person name="Mcdaniel S.F."/>
        </authorList>
    </citation>
    <scope>NUCLEOTIDE SEQUENCE</scope>
    <source>
        <strain evidence="4">R40</strain>
    </source>
</reference>
<name>A0A8T0HCT9_CERPU</name>
<feature type="compositionally biased region" description="Low complexity" evidence="2">
    <location>
        <begin position="25"/>
        <end position="37"/>
    </location>
</feature>
<accession>A0A8T0HCT9</accession>
<feature type="compositionally biased region" description="Polar residues" evidence="2">
    <location>
        <begin position="38"/>
        <end position="51"/>
    </location>
</feature>
<dbReference type="Gene3D" id="1.25.10.10">
    <property type="entry name" value="Leucine-rich Repeat Variant"/>
    <property type="match status" value="2"/>
</dbReference>
<comment type="similarity">
    <text evidence="1">Belongs to the WAPL family.</text>
</comment>
<dbReference type="PANTHER" id="PTHR22100:SF13">
    <property type="entry name" value="WINGS APART-LIKE PROTEIN HOMOLOG"/>
    <property type="match status" value="1"/>
</dbReference>
<evidence type="ECO:0000313" key="4">
    <source>
        <dbReference type="EMBL" id="KAG0568124.1"/>
    </source>
</evidence>
<protein>
    <recommendedName>
        <fullName evidence="3">Wings apart-like protein C-terminal domain-containing protein</fullName>
    </recommendedName>
</protein>
<feature type="region of interest" description="Disordered" evidence="2">
    <location>
        <begin position="594"/>
        <end position="625"/>
    </location>
</feature>
<feature type="region of interest" description="Disordered" evidence="2">
    <location>
        <begin position="642"/>
        <end position="686"/>
    </location>
</feature>
<sequence>MIVRTYQRRSRSGRSLTDGGFGGESSQSQDSPWSSSQEAFPTSLPSSQESCWWQPDGNNWAMPPGRSAGLPDEGTVPGVARPRPPVWSNRQAENGGVITNIPSLNSQNSEDVDGDDFMEKLALDGDQAASRFHNHRTEWGGTGIPSNSWGPTTPATATLLEAQESGELMAHMDEANFALDGLKPGQPLRVQRASLQSLLSLCGSMQRRRLLRTHGLVKPLFDSVVALPLDDPPLALAAAAVLYFLALDGQNEELFDSAACVRFLMGLLGSSLSRPVKKPLSTVGNKLAGLGNRLKSGSLGSGVDKGGAAVVAEVHQLFAKDEKNPFGHLNKDDTSGFLLGQEVSSKWLALLTVEKACISPVVLEDNSGATRKMGGYFKERLRELGGLDTICDLAAGCLRNIREALEAEETEGGSKSRYFTALEKCEKNGGVGMLLRCLLVMENVTFLSEQNQRHLLELRLPRGSKDAPDTFIALIITTIKLLSELADCHKERKETHDKSNIDPHGPKAQKKVEKVVERTASSSLKSFGGLKRSVFNEVSKKGPGKALLRLKSEAHVRQTSSSSVETSAFESTFLKQKSAPPESVLSRTLLRISGTSSAAHEAKPSSETLLLKRKESSSMDDSQDPFAFEDVELDLGFERGSKKKGRKVGKVEEANDTAKASAWREPSSGHDSAGLTPPSEDYREPSPHLAECLLSAVKVLMNLTNNNPVGCRQVANCGGLDPIASLLVAYFPKPSFETLQGPGSATYEKLKGKDGDTDQDLEMVVVALGVLCNLVERDERNRARLATLDVDLPPHIAAKRGSVSSKYGMIALLCALFLSKQGAGEAAEAIEEKMSSEVDEDLNILEGEREAEDMIVEAYTAVLLAFLSLESDVVRLAIAQLLPGDNLSSLVPVMERFLAFHLSLNMLSAETHAAITEVIDSCQQPMPLRELLM</sequence>
<dbReference type="EMBL" id="CM026428">
    <property type="protein sequence ID" value="KAG0568124.1"/>
    <property type="molecule type" value="Genomic_DNA"/>
</dbReference>
<organism evidence="4 5">
    <name type="scientific">Ceratodon purpureus</name>
    <name type="common">Fire moss</name>
    <name type="synonym">Dicranum purpureum</name>
    <dbReference type="NCBI Taxonomy" id="3225"/>
    <lineage>
        <taxon>Eukaryota</taxon>
        <taxon>Viridiplantae</taxon>
        <taxon>Streptophyta</taxon>
        <taxon>Embryophyta</taxon>
        <taxon>Bryophyta</taxon>
        <taxon>Bryophytina</taxon>
        <taxon>Bryopsida</taxon>
        <taxon>Dicranidae</taxon>
        <taxon>Pseudoditrichales</taxon>
        <taxon>Ditrichaceae</taxon>
        <taxon>Ceratodon</taxon>
    </lineage>
</organism>
<dbReference type="SUPFAM" id="SSF48371">
    <property type="entry name" value="ARM repeat"/>
    <property type="match status" value="1"/>
</dbReference>
<dbReference type="PANTHER" id="PTHR22100">
    <property type="entry name" value="WINGS APART-LIKE PROTEIN HOMOLOG"/>
    <property type="match status" value="1"/>
</dbReference>
<keyword evidence="5" id="KW-1185">Reference proteome</keyword>
<dbReference type="Proteomes" id="UP000822688">
    <property type="component" value="Chromosome 7"/>
</dbReference>
<feature type="compositionally biased region" description="Basic residues" evidence="2">
    <location>
        <begin position="1"/>
        <end position="12"/>
    </location>
</feature>
<evidence type="ECO:0000313" key="5">
    <source>
        <dbReference type="Proteomes" id="UP000822688"/>
    </source>
</evidence>
<dbReference type="AlphaFoldDB" id="A0A8T0HCT9"/>
<dbReference type="InterPro" id="IPR016024">
    <property type="entry name" value="ARM-type_fold"/>
</dbReference>
<evidence type="ECO:0000256" key="2">
    <source>
        <dbReference type="SAM" id="MobiDB-lite"/>
    </source>
</evidence>
<feature type="compositionally biased region" description="Basic and acidic residues" evidence="2">
    <location>
        <begin position="600"/>
        <end position="617"/>
    </location>
</feature>
<gene>
    <name evidence="4" type="ORF">KC19_7G188000</name>
</gene>
<dbReference type="InterPro" id="IPR039874">
    <property type="entry name" value="WAPL"/>
</dbReference>
<dbReference type="InterPro" id="IPR022771">
    <property type="entry name" value="WAPL_C"/>
</dbReference>
<dbReference type="InterPro" id="IPR011989">
    <property type="entry name" value="ARM-like"/>
</dbReference>
<feature type="domain" description="Wings apart-like protein C-terminal" evidence="3">
    <location>
        <begin position="159"/>
        <end position="781"/>
    </location>
</feature>
<comment type="caution">
    <text evidence="4">The sequence shown here is derived from an EMBL/GenBank/DDBJ whole genome shotgun (WGS) entry which is preliminary data.</text>
</comment>
<proteinExistence type="inferred from homology"/>
<feature type="region of interest" description="Disordered" evidence="2">
    <location>
        <begin position="493"/>
        <end position="512"/>
    </location>
</feature>